<proteinExistence type="predicted"/>
<dbReference type="Proteomes" id="UP000010729">
    <property type="component" value="Unassembled WGS sequence"/>
</dbReference>
<organism evidence="1 2">
    <name type="scientific">Arthrobacter crystallopoietes BAB-32</name>
    <dbReference type="NCBI Taxonomy" id="1246476"/>
    <lineage>
        <taxon>Bacteria</taxon>
        <taxon>Bacillati</taxon>
        <taxon>Actinomycetota</taxon>
        <taxon>Actinomycetes</taxon>
        <taxon>Micrococcales</taxon>
        <taxon>Micrococcaceae</taxon>
        <taxon>Crystallibacter</taxon>
    </lineage>
</organism>
<dbReference type="RefSeq" id="WP_005266913.1">
    <property type="nucleotide sequence ID" value="NZ_ANPE02000061.1"/>
</dbReference>
<gene>
    <name evidence="1" type="ORF">D477_002451</name>
</gene>
<name>N1V757_9MICC</name>
<evidence type="ECO:0000313" key="2">
    <source>
        <dbReference type="Proteomes" id="UP000010729"/>
    </source>
</evidence>
<protein>
    <recommendedName>
        <fullName evidence="3">DNA methylase adenine-specific domain-containing protein</fullName>
    </recommendedName>
</protein>
<dbReference type="EMBL" id="ANPE02000061">
    <property type="protein sequence ID" value="EMY35814.1"/>
    <property type="molecule type" value="Genomic_DNA"/>
</dbReference>
<reference evidence="1 2" key="1">
    <citation type="journal article" date="2013" name="Genome Announc.">
        <title>Draft Genome Sequence of Arthrobacter crystallopoietes Strain BAB-32, Revealing Genes for Bioremediation.</title>
        <authorList>
            <person name="Joshi M.N."/>
            <person name="Pandit A.S."/>
            <person name="Sharma A."/>
            <person name="Pandya R.V."/>
            <person name="Desai S.M."/>
            <person name="Saxena A.K."/>
            <person name="Bagatharia S.B."/>
        </authorList>
    </citation>
    <scope>NUCLEOTIDE SEQUENCE [LARGE SCALE GENOMIC DNA]</scope>
    <source>
        <strain evidence="1 2">BAB-32</strain>
    </source>
</reference>
<dbReference type="OrthoDB" id="9784823at2"/>
<sequence length="655" mass="68860">MVETAAQLRISLADIALLTQVQRPVVSMWRSRSKGTAHPFPEPIAKSGAQELFDAGRIVDWLELTGRGNNPNAAEDLAAFAAPTGANPGPQRFNALTALLTLRSLTGSPLGQLDADDLLDAADEQDPDDAFLYTELGSLNGELGPLAKYTDLLVDAAYSAPAAFERLMADRFRAGLRRESRTALTEAAIGLVAATAVELAAEAPEPIFADATQGSSDLLMGIAGLLGEDRSAVLAVGNNDDGAGRLARRRLRIHGVHRENLRIMDAVVPSAGSHTIWTAQFPSPAQPELSPKDLLTAVDDIVLRMDDAQRAVIIGPAAVLADAAASRALDDIRSDVLRSGRVRAIVKLPQGLVKSKPRQAQALWVLGPAHLDVPIGERWTMTADLSGTELDAATVQDLVSDLAAAMGNHEFVRAHAFRFARLVLTRVLLASRGSLTQPPGTQRSATTTGPANAAADLVRAEQLIATLNTSGGAVLTASAGNVPPNTSACALWPLEIEVQAVAGQVGGQASAVPAPTTIGKLLKSRSLVYLPGTRVDEMDIEHGSVRSGGVGAPVFGTPELHGHTATRERRIDRLLLAAKYPHAQLTEPGDIVFCTGATPAAEVDEEGSAVVTYPARVLRINARNAPDLLPELLAADINSAPAGGWRSWPARTVPA</sequence>
<feature type="non-terminal residue" evidence="1">
    <location>
        <position position="655"/>
    </location>
</feature>
<accession>N1V757</accession>
<evidence type="ECO:0008006" key="3">
    <source>
        <dbReference type="Google" id="ProtNLM"/>
    </source>
</evidence>
<evidence type="ECO:0000313" key="1">
    <source>
        <dbReference type="EMBL" id="EMY35814.1"/>
    </source>
</evidence>
<comment type="caution">
    <text evidence="1">The sequence shown here is derived from an EMBL/GenBank/DDBJ whole genome shotgun (WGS) entry which is preliminary data.</text>
</comment>
<dbReference type="AlphaFoldDB" id="N1V757"/>
<keyword evidence="2" id="KW-1185">Reference proteome</keyword>